<keyword evidence="2" id="KW-1185">Reference proteome</keyword>
<comment type="caution">
    <text evidence="1">The sequence shown here is derived from an EMBL/GenBank/DDBJ whole genome shotgun (WGS) entry which is preliminary data.</text>
</comment>
<accession>A0A8S9YWP8</accession>
<protein>
    <submittedName>
        <fullName evidence="1">Uncharacterized protein</fullName>
    </submittedName>
</protein>
<reference evidence="1" key="1">
    <citation type="submission" date="2019-07" db="EMBL/GenBank/DDBJ databases">
        <title>Annotation for the trematode Paragonimus miyazaki's.</title>
        <authorList>
            <person name="Choi Y.-J."/>
        </authorList>
    </citation>
    <scope>NUCLEOTIDE SEQUENCE</scope>
    <source>
        <strain evidence="1">Japan</strain>
    </source>
</reference>
<sequence length="36" mass="4488">MRWIFLQHVLKNHFSIENYRLPRIFSGYLPSLRQNL</sequence>
<name>A0A8S9YWP8_9TREM</name>
<evidence type="ECO:0000313" key="1">
    <source>
        <dbReference type="EMBL" id="KAF7259519.1"/>
    </source>
</evidence>
<evidence type="ECO:0000313" key="2">
    <source>
        <dbReference type="Proteomes" id="UP000822476"/>
    </source>
</evidence>
<proteinExistence type="predicted"/>
<dbReference type="AlphaFoldDB" id="A0A8S9YWP8"/>
<gene>
    <name evidence="1" type="ORF">EG68_03122</name>
</gene>
<organism evidence="1 2">
    <name type="scientific">Paragonimus skrjabini miyazakii</name>
    <dbReference type="NCBI Taxonomy" id="59628"/>
    <lineage>
        <taxon>Eukaryota</taxon>
        <taxon>Metazoa</taxon>
        <taxon>Spiralia</taxon>
        <taxon>Lophotrochozoa</taxon>
        <taxon>Platyhelminthes</taxon>
        <taxon>Trematoda</taxon>
        <taxon>Digenea</taxon>
        <taxon>Plagiorchiida</taxon>
        <taxon>Troglotremata</taxon>
        <taxon>Troglotrematidae</taxon>
        <taxon>Paragonimus</taxon>
    </lineage>
</organism>
<dbReference type="EMBL" id="JTDE01001164">
    <property type="protein sequence ID" value="KAF7259519.1"/>
    <property type="molecule type" value="Genomic_DNA"/>
</dbReference>
<dbReference type="Proteomes" id="UP000822476">
    <property type="component" value="Unassembled WGS sequence"/>
</dbReference>